<dbReference type="PANTHER" id="PTHR34406">
    <property type="entry name" value="PROTEIN YCEI"/>
    <property type="match status" value="1"/>
</dbReference>
<evidence type="ECO:0000256" key="1">
    <source>
        <dbReference type="SAM" id="SignalP"/>
    </source>
</evidence>
<name>A0A3G2T6G1_9GAMM</name>
<organism evidence="3 4">
    <name type="scientific">Acinetobacter wuhouensis</name>
    <dbReference type="NCBI Taxonomy" id="1879050"/>
    <lineage>
        <taxon>Bacteria</taxon>
        <taxon>Pseudomonadati</taxon>
        <taxon>Pseudomonadota</taxon>
        <taxon>Gammaproteobacteria</taxon>
        <taxon>Moraxellales</taxon>
        <taxon>Moraxellaceae</taxon>
        <taxon>Acinetobacter</taxon>
    </lineage>
</organism>
<dbReference type="EMBL" id="CP033133">
    <property type="protein sequence ID" value="AYO55096.1"/>
    <property type="molecule type" value="Genomic_DNA"/>
</dbReference>
<reference evidence="3 4" key="1">
    <citation type="submission" date="2018-10" db="EMBL/GenBank/DDBJ databases">
        <title>The complete genome of Acinetobacter wuhouensis strain WCHAW010062.</title>
        <authorList>
            <person name="Hu Y."/>
            <person name="Long H."/>
            <person name="Feng Y."/>
            <person name="Zong Z."/>
        </authorList>
    </citation>
    <scope>NUCLEOTIDE SEQUENCE [LARGE SCALE GENOMIC DNA]</scope>
    <source>
        <strain evidence="3 4">WCHAW010062</strain>
    </source>
</reference>
<gene>
    <name evidence="3" type="ORF">CDG68_16155</name>
</gene>
<evidence type="ECO:0000259" key="2">
    <source>
        <dbReference type="SMART" id="SM00867"/>
    </source>
</evidence>
<feature type="domain" description="Lipid/polyisoprenoid-binding YceI-like" evidence="2">
    <location>
        <begin position="31"/>
        <end position="190"/>
    </location>
</feature>
<evidence type="ECO:0000313" key="4">
    <source>
        <dbReference type="Proteomes" id="UP000279962"/>
    </source>
</evidence>
<dbReference type="AlphaFoldDB" id="A0A3G2T6G1"/>
<keyword evidence="1" id="KW-0732">Signal</keyword>
<accession>A0A3G2T6G1</accession>
<feature type="chain" id="PRO_5018183002" evidence="1">
    <location>
        <begin position="30"/>
        <end position="192"/>
    </location>
</feature>
<dbReference type="Pfam" id="PF04264">
    <property type="entry name" value="YceI"/>
    <property type="match status" value="1"/>
</dbReference>
<dbReference type="InterPro" id="IPR007372">
    <property type="entry name" value="Lipid/polyisoprenoid-bd_YceI"/>
</dbReference>
<dbReference type="SMART" id="SM00867">
    <property type="entry name" value="YceI"/>
    <property type="match status" value="1"/>
</dbReference>
<dbReference type="SUPFAM" id="SSF101874">
    <property type="entry name" value="YceI-like"/>
    <property type="match status" value="1"/>
</dbReference>
<dbReference type="Gene3D" id="2.40.128.110">
    <property type="entry name" value="Lipid/polyisoprenoid-binding, YceI-like"/>
    <property type="match status" value="1"/>
</dbReference>
<protein>
    <submittedName>
        <fullName evidence="3">YceI family protein</fullName>
    </submittedName>
</protein>
<feature type="signal peptide" evidence="1">
    <location>
        <begin position="1"/>
        <end position="29"/>
    </location>
</feature>
<evidence type="ECO:0000313" key="3">
    <source>
        <dbReference type="EMBL" id="AYO55096.1"/>
    </source>
</evidence>
<dbReference type="RefSeq" id="WP_087552466.1">
    <property type="nucleotide sequence ID" value="NZ_CP033133.1"/>
</dbReference>
<dbReference type="Proteomes" id="UP000279962">
    <property type="component" value="Chromosome"/>
</dbReference>
<dbReference type="InterPro" id="IPR036761">
    <property type="entry name" value="TTHA0802/YceI-like_sf"/>
</dbReference>
<sequence>MQLNQKRLNQKIAKAVIFSTAVLSTSAFATNWTLTPSSRVGFNIDSMGISIVKGQFKRVQSSLNFDVKAPQKASTEFVMDVNSLSINKSSLKNMIFGEDLFYVAKYPSVSFKSTSFKALSNNKYQILGNLTLRNVTKSVIFDATIKPNTSNPKLLDFNSSTTINRSDFGMKKAVGGVGEKVNIQVNGQWKTQ</sequence>
<dbReference type="PANTHER" id="PTHR34406:SF1">
    <property type="entry name" value="PROTEIN YCEI"/>
    <property type="match status" value="1"/>
</dbReference>
<proteinExistence type="predicted"/>